<protein>
    <submittedName>
        <fullName evidence="2">DNA binding domain, excisionase family</fullName>
    </submittedName>
</protein>
<gene>
    <name evidence="2" type="ORF">NCTC10741_03565</name>
</gene>
<dbReference type="RefSeq" id="WP_164711639.1">
    <property type="nucleotide sequence ID" value="NZ_CP085954.1"/>
</dbReference>
<evidence type="ECO:0000313" key="3">
    <source>
        <dbReference type="Proteomes" id="UP000271626"/>
    </source>
</evidence>
<dbReference type="SUPFAM" id="SSF46955">
    <property type="entry name" value="Putative DNA-binding domain"/>
    <property type="match status" value="1"/>
</dbReference>
<feature type="domain" description="Helix-turn-helix" evidence="1">
    <location>
        <begin position="5"/>
        <end position="52"/>
    </location>
</feature>
<dbReference type="Pfam" id="PF12728">
    <property type="entry name" value="HTH_17"/>
    <property type="match status" value="2"/>
</dbReference>
<dbReference type="InterPro" id="IPR009061">
    <property type="entry name" value="DNA-bd_dom_put_sf"/>
</dbReference>
<dbReference type="Proteomes" id="UP000271626">
    <property type="component" value="Chromosome"/>
</dbReference>
<organism evidence="2 3">
    <name type="scientific">Tsukamurella paurometabola</name>
    <name type="common">Corynebacterium paurometabolum</name>
    <dbReference type="NCBI Taxonomy" id="2061"/>
    <lineage>
        <taxon>Bacteria</taxon>
        <taxon>Bacillati</taxon>
        <taxon>Actinomycetota</taxon>
        <taxon>Actinomycetes</taxon>
        <taxon>Mycobacteriales</taxon>
        <taxon>Tsukamurellaceae</taxon>
        <taxon>Tsukamurella</taxon>
    </lineage>
</organism>
<name>A0A3P8KU17_TSUPA</name>
<dbReference type="EMBL" id="LR131273">
    <property type="protein sequence ID" value="VDR40407.1"/>
    <property type="molecule type" value="Genomic_DNA"/>
</dbReference>
<dbReference type="InterPro" id="IPR010093">
    <property type="entry name" value="SinI_DNA-bd"/>
</dbReference>
<dbReference type="Gene3D" id="1.10.1660.10">
    <property type="match status" value="1"/>
</dbReference>
<dbReference type="AlphaFoldDB" id="A0A3P8KU17"/>
<proteinExistence type="predicted"/>
<dbReference type="InterPro" id="IPR041657">
    <property type="entry name" value="HTH_17"/>
</dbReference>
<sequence length="146" mass="16410">MSETLDVEQAASRLGMSRAAVTRRVNAGEITATRVGNDIRIAAAEVERYRQSLMIAMAREDQDGIDDDLTNMPRELTTTEAARQLGVTRPTVMKWIKDGSLAAHMVGSHHRVLAKDVMEFVEERREEQLRAFERLREADEALGLDN</sequence>
<accession>A0A3P8KU17</accession>
<dbReference type="GO" id="GO:0003677">
    <property type="term" value="F:DNA binding"/>
    <property type="evidence" value="ECO:0007669"/>
    <property type="project" value="InterPro"/>
</dbReference>
<evidence type="ECO:0000313" key="2">
    <source>
        <dbReference type="EMBL" id="VDR40407.1"/>
    </source>
</evidence>
<dbReference type="NCBIfam" id="TIGR01764">
    <property type="entry name" value="excise"/>
    <property type="match status" value="2"/>
</dbReference>
<evidence type="ECO:0000259" key="1">
    <source>
        <dbReference type="Pfam" id="PF12728"/>
    </source>
</evidence>
<reference evidence="2 3" key="1">
    <citation type="submission" date="2018-12" db="EMBL/GenBank/DDBJ databases">
        <authorList>
            <consortium name="Pathogen Informatics"/>
        </authorList>
    </citation>
    <scope>NUCLEOTIDE SEQUENCE [LARGE SCALE GENOMIC DNA]</scope>
    <source>
        <strain evidence="2 3">NCTC10741</strain>
    </source>
</reference>
<feature type="domain" description="Helix-turn-helix" evidence="1">
    <location>
        <begin position="76"/>
        <end position="125"/>
    </location>
</feature>